<evidence type="ECO:0000256" key="8">
    <source>
        <dbReference type="ARBA" id="ARBA00031615"/>
    </source>
</evidence>
<evidence type="ECO:0000259" key="9">
    <source>
        <dbReference type="PROSITE" id="PS51722"/>
    </source>
</evidence>
<dbReference type="PROSITE" id="PS51722">
    <property type="entry name" value="G_TR_2"/>
    <property type="match status" value="1"/>
</dbReference>
<name>A0A932HWR4_UNCTE</name>
<comment type="function">
    <text evidence="7">Translation factor necessary for the incorporation of selenocysteine into proteins. It probably replaces EF-Tu for the insertion of selenocysteine directed by the UGA codon. SelB binds GTP and GDP.</text>
</comment>
<dbReference type="FunFam" id="3.40.50.300:FF:001064">
    <property type="entry name" value="Selenocysteine-specific translation elongation factor"/>
    <property type="match status" value="1"/>
</dbReference>
<keyword evidence="5" id="KW-0648">Protein biosynthesis</keyword>
<dbReference type="EMBL" id="JACPUR010000015">
    <property type="protein sequence ID" value="MBI3127124.1"/>
    <property type="molecule type" value="Genomic_DNA"/>
</dbReference>
<protein>
    <recommendedName>
        <fullName evidence="2">Selenocysteine-specific elongation factor</fullName>
    </recommendedName>
    <alternativeName>
        <fullName evidence="8">SelB translation factor</fullName>
    </alternativeName>
</protein>
<dbReference type="Pfam" id="PF25461">
    <property type="entry name" value="Beta-barrel_SelB"/>
    <property type="match status" value="1"/>
</dbReference>
<dbReference type="Gene3D" id="3.40.50.300">
    <property type="entry name" value="P-loop containing nucleotide triphosphate hydrolases"/>
    <property type="match status" value="1"/>
</dbReference>
<dbReference type="Pfam" id="PF03144">
    <property type="entry name" value="GTP_EFTU_D2"/>
    <property type="match status" value="1"/>
</dbReference>
<dbReference type="PROSITE" id="PS00301">
    <property type="entry name" value="G_TR_1"/>
    <property type="match status" value="1"/>
</dbReference>
<dbReference type="InterPro" id="IPR057335">
    <property type="entry name" value="Beta-barrel_SelB"/>
</dbReference>
<dbReference type="InterPro" id="IPR015191">
    <property type="entry name" value="SelB_WHD4"/>
</dbReference>
<dbReference type="InterPro" id="IPR036388">
    <property type="entry name" value="WH-like_DNA-bd_sf"/>
</dbReference>
<dbReference type="NCBIfam" id="TIGR00231">
    <property type="entry name" value="small_GTP"/>
    <property type="match status" value="1"/>
</dbReference>
<reference evidence="10" key="1">
    <citation type="submission" date="2020-07" db="EMBL/GenBank/DDBJ databases">
        <title>Huge and variable diversity of episymbiotic CPR bacteria and DPANN archaea in groundwater ecosystems.</title>
        <authorList>
            <person name="He C.Y."/>
            <person name="Keren R."/>
            <person name="Whittaker M."/>
            <person name="Farag I.F."/>
            <person name="Doudna J."/>
            <person name="Cate J.H.D."/>
            <person name="Banfield J.F."/>
        </authorList>
    </citation>
    <scope>NUCLEOTIDE SEQUENCE</scope>
    <source>
        <strain evidence="10">NC_groundwater_763_Ag_S-0.2um_68_21</strain>
    </source>
</reference>
<dbReference type="InterPro" id="IPR015190">
    <property type="entry name" value="Elong_fac_SelB-wing-hlx_typ-2"/>
</dbReference>
<dbReference type="Pfam" id="PF00009">
    <property type="entry name" value="GTP_EFTU"/>
    <property type="match status" value="1"/>
</dbReference>
<keyword evidence="10" id="KW-0251">Elongation factor</keyword>
<keyword evidence="3" id="KW-0963">Cytoplasm</keyword>
<dbReference type="NCBIfam" id="TIGR00475">
    <property type="entry name" value="selB"/>
    <property type="match status" value="1"/>
</dbReference>
<feature type="domain" description="Tr-type G" evidence="9">
    <location>
        <begin position="1"/>
        <end position="171"/>
    </location>
</feature>
<dbReference type="Gene3D" id="2.40.30.10">
    <property type="entry name" value="Translation factors"/>
    <property type="match status" value="2"/>
</dbReference>
<dbReference type="GO" id="GO:0003723">
    <property type="term" value="F:RNA binding"/>
    <property type="evidence" value="ECO:0007669"/>
    <property type="project" value="InterPro"/>
</dbReference>
<dbReference type="PANTHER" id="PTHR43721">
    <property type="entry name" value="ELONGATION FACTOR TU-RELATED"/>
    <property type="match status" value="1"/>
</dbReference>
<keyword evidence="6" id="KW-0342">GTP-binding</keyword>
<dbReference type="InterPro" id="IPR027417">
    <property type="entry name" value="P-loop_NTPase"/>
</dbReference>
<dbReference type="CDD" id="cd15491">
    <property type="entry name" value="selB_III"/>
    <property type="match status" value="1"/>
</dbReference>
<evidence type="ECO:0000256" key="3">
    <source>
        <dbReference type="ARBA" id="ARBA00022490"/>
    </source>
</evidence>
<gene>
    <name evidence="10" type="primary">selB</name>
    <name evidence="10" type="ORF">HYZ11_05940</name>
</gene>
<dbReference type="GO" id="GO:0005829">
    <property type="term" value="C:cytosol"/>
    <property type="evidence" value="ECO:0007669"/>
    <property type="project" value="TreeGrafter"/>
</dbReference>
<dbReference type="InterPro" id="IPR050055">
    <property type="entry name" value="EF-Tu_GTPase"/>
</dbReference>
<sequence>MKHIVIGTAGHIDHGKTSLVRALTGIDTDRLKEEKERGITIELGFAHLDLEGERFGIVDVPGHERFVKNMLAGAAGIDLVMLIVAADEGVMPQTREHLAICRLLGVKAGLIALTKRDLVDPEWIELVEQDLREFVRGTFLEGQPVVPVSSATGEGLDELRAALREVAASAAEKSGQGLFRLPIDRVFTIRGFGVVVTGTLFSGTVRVGERVEVFPRGFEARVRGLEVHGAQVQEASAGLRTAVNLQGVERAQILRGDVLGRPGELKPTYMIDVHLQHLADAPRPLKTRGRVRFHAGTAEAMGRVALIGKDALEPGESGFAQLRLEEPVALLPRDRFVIRSYSPVVTIGGGEVLDVAPRKHRRLRASSQELLEGLRAGDESERLRILLAEAGAAGADVKGLTGRLTLTPQEIREGIRAQAKAGRLRIVEPESGLALTAEHFQGVQGAVEGFLAAYHKANPLRPGAPREEVRGKAGGATERVFDAALAALISGGKVKEENALLRLASHKVQLGEELGKLKEKIAGVFHAAGFQPPALEDAMAAAGAPAAAGRQALQVLVNEGTLVRMKDAVVYHRARLDEAQARLEERLREKGEITAAEFRDLLGITRKHAIPLLEYFDTARVTLRVGDKRVLRQR</sequence>
<dbReference type="InterPro" id="IPR009000">
    <property type="entry name" value="Transl_B-barrel_sf"/>
</dbReference>
<dbReference type="InterPro" id="IPR031157">
    <property type="entry name" value="G_TR_CS"/>
</dbReference>
<evidence type="ECO:0000313" key="11">
    <source>
        <dbReference type="Proteomes" id="UP000782312"/>
    </source>
</evidence>
<dbReference type="SUPFAM" id="SSF46785">
    <property type="entry name" value="Winged helix' DNA-binding domain"/>
    <property type="match status" value="3"/>
</dbReference>
<proteinExistence type="predicted"/>
<dbReference type="Gene3D" id="1.10.10.2770">
    <property type="match status" value="1"/>
</dbReference>
<evidence type="ECO:0000256" key="2">
    <source>
        <dbReference type="ARBA" id="ARBA00015953"/>
    </source>
</evidence>
<evidence type="ECO:0000313" key="10">
    <source>
        <dbReference type="EMBL" id="MBI3127124.1"/>
    </source>
</evidence>
<dbReference type="GO" id="GO:0005525">
    <property type="term" value="F:GTP binding"/>
    <property type="evidence" value="ECO:0007669"/>
    <property type="project" value="UniProtKB-KW"/>
</dbReference>
<evidence type="ECO:0000256" key="5">
    <source>
        <dbReference type="ARBA" id="ARBA00022917"/>
    </source>
</evidence>
<dbReference type="AlphaFoldDB" id="A0A932HWR4"/>
<dbReference type="CDD" id="cd04171">
    <property type="entry name" value="SelB"/>
    <property type="match status" value="1"/>
</dbReference>
<keyword evidence="4" id="KW-0547">Nucleotide-binding</keyword>
<dbReference type="SUPFAM" id="SSF50447">
    <property type="entry name" value="Translation proteins"/>
    <property type="match status" value="1"/>
</dbReference>
<dbReference type="GO" id="GO:0001514">
    <property type="term" value="P:selenocysteine incorporation"/>
    <property type="evidence" value="ECO:0007669"/>
    <property type="project" value="InterPro"/>
</dbReference>
<dbReference type="Proteomes" id="UP000782312">
    <property type="component" value="Unassembled WGS sequence"/>
</dbReference>
<dbReference type="InterPro" id="IPR004535">
    <property type="entry name" value="Transl_elong_SelB"/>
</dbReference>
<dbReference type="SUPFAM" id="SSF50465">
    <property type="entry name" value="EF-Tu/eEF-1alpha/eIF2-gamma C-terminal domain"/>
    <property type="match status" value="1"/>
</dbReference>
<dbReference type="Gene3D" id="1.10.10.10">
    <property type="entry name" value="Winged helix-like DNA-binding domain superfamily/Winged helix DNA-binding domain"/>
    <property type="match status" value="1"/>
</dbReference>
<dbReference type="SUPFAM" id="SSF52540">
    <property type="entry name" value="P-loop containing nucleoside triphosphate hydrolases"/>
    <property type="match status" value="1"/>
</dbReference>
<dbReference type="InterPro" id="IPR000795">
    <property type="entry name" value="T_Tr_GTP-bd_dom"/>
</dbReference>
<dbReference type="InterPro" id="IPR004161">
    <property type="entry name" value="EFTu-like_2"/>
</dbReference>
<evidence type="ECO:0000256" key="1">
    <source>
        <dbReference type="ARBA" id="ARBA00004496"/>
    </source>
</evidence>
<dbReference type="CDD" id="cd03696">
    <property type="entry name" value="SelB_II"/>
    <property type="match status" value="1"/>
</dbReference>
<dbReference type="Pfam" id="PF09107">
    <property type="entry name" value="WHD_3rd_SelB"/>
    <property type="match status" value="1"/>
</dbReference>
<evidence type="ECO:0000256" key="4">
    <source>
        <dbReference type="ARBA" id="ARBA00022741"/>
    </source>
</evidence>
<evidence type="ECO:0000256" key="7">
    <source>
        <dbReference type="ARBA" id="ARBA00025526"/>
    </source>
</evidence>
<dbReference type="GO" id="GO:0003924">
    <property type="term" value="F:GTPase activity"/>
    <property type="evidence" value="ECO:0007669"/>
    <property type="project" value="InterPro"/>
</dbReference>
<dbReference type="Pfam" id="PF09106">
    <property type="entry name" value="WHD_2nd_SelB"/>
    <property type="match status" value="1"/>
</dbReference>
<dbReference type="InterPro" id="IPR036390">
    <property type="entry name" value="WH_DNA-bd_sf"/>
</dbReference>
<comment type="subcellular location">
    <subcellularLocation>
        <location evidence="1">Cytoplasm</location>
    </subcellularLocation>
</comment>
<evidence type="ECO:0000256" key="6">
    <source>
        <dbReference type="ARBA" id="ARBA00023134"/>
    </source>
</evidence>
<organism evidence="10 11">
    <name type="scientific">Tectimicrobiota bacterium</name>
    <dbReference type="NCBI Taxonomy" id="2528274"/>
    <lineage>
        <taxon>Bacteria</taxon>
        <taxon>Pseudomonadati</taxon>
        <taxon>Nitrospinota/Tectimicrobiota group</taxon>
        <taxon>Candidatus Tectimicrobiota</taxon>
    </lineage>
</organism>
<dbReference type="InterPro" id="IPR009001">
    <property type="entry name" value="Transl_elong_EF1A/Init_IF2_C"/>
</dbReference>
<dbReference type="InterPro" id="IPR005225">
    <property type="entry name" value="Small_GTP-bd"/>
</dbReference>
<accession>A0A932HWR4</accession>
<comment type="caution">
    <text evidence="10">The sequence shown here is derived from an EMBL/GenBank/DDBJ whole genome shotgun (WGS) entry which is preliminary data.</text>
</comment>
<dbReference type="PANTHER" id="PTHR43721:SF22">
    <property type="entry name" value="ELONGATION FACTOR TU, MITOCHONDRIAL"/>
    <property type="match status" value="1"/>
</dbReference>
<dbReference type="GO" id="GO:0003746">
    <property type="term" value="F:translation elongation factor activity"/>
    <property type="evidence" value="ECO:0007669"/>
    <property type="project" value="UniProtKB-KW"/>
</dbReference>